<keyword evidence="6 7" id="KW-0949">S-adenosyl-L-methionine</keyword>
<dbReference type="EMBL" id="PKHE01000012">
    <property type="protein sequence ID" value="PKY88619.1"/>
    <property type="molecule type" value="Genomic_DNA"/>
</dbReference>
<dbReference type="Gene3D" id="1.10.150.170">
    <property type="entry name" value="Putative methyltransferase TM0872, insert domain"/>
    <property type="match status" value="1"/>
</dbReference>
<dbReference type="EC" id="2.1.1.199" evidence="7"/>
<dbReference type="GO" id="GO:0070475">
    <property type="term" value="P:rRNA base methylation"/>
    <property type="evidence" value="ECO:0007669"/>
    <property type="project" value="UniProtKB-UniRule"/>
</dbReference>
<accession>A0A2I1JZ15</accession>
<comment type="similarity">
    <text evidence="1 7">Belongs to the methyltransferase superfamily. RsmH family.</text>
</comment>
<feature type="binding site" evidence="7">
    <location>
        <position position="110"/>
    </location>
    <ligand>
        <name>S-adenosyl-L-methionine</name>
        <dbReference type="ChEBI" id="CHEBI:59789"/>
    </ligand>
</feature>
<dbReference type="SUPFAM" id="SSF81799">
    <property type="entry name" value="Putative methyltransferase TM0872, insert domain"/>
    <property type="match status" value="1"/>
</dbReference>
<keyword evidence="3 7" id="KW-0698">rRNA processing</keyword>
<evidence type="ECO:0000256" key="6">
    <source>
        <dbReference type="ARBA" id="ARBA00022691"/>
    </source>
</evidence>
<evidence type="ECO:0000256" key="2">
    <source>
        <dbReference type="ARBA" id="ARBA00022490"/>
    </source>
</evidence>
<comment type="function">
    <text evidence="7">Specifically methylates the N4 position of cytidine in position 1402 (C1402) of 16S rRNA.</text>
</comment>
<dbReference type="InterPro" id="IPR023397">
    <property type="entry name" value="SAM-dep_MeTrfase_MraW_recog"/>
</dbReference>
<dbReference type="OrthoDB" id="9806637at2"/>
<dbReference type="AlphaFoldDB" id="A0A2I1JZ15"/>
<reference evidence="8 9" key="1">
    <citation type="submission" date="2017-12" db="EMBL/GenBank/DDBJ databases">
        <title>Phylogenetic diversity of female urinary microbiome.</title>
        <authorList>
            <person name="Thomas-White K."/>
            <person name="Wolfe A.J."/>
        </authorList>
    </citation>
    <scope>NUCLEOTIDE SEQUENCE [LARGE SCALE GENOMIC DNA]</scope>
    <source>
        <strain evidence="8 9">UMB0898</strain>
    </source>
</reference>
<keyword evidence="5 7" id="KW-0808">Transferase</keyword>
<evidence type="ECO:0000256" key="1">
    <source>
        <dbReference type="ARBA" id="ARBA00010396"/>
    </source>
</evidence>
<evidence type="ECO:0000256" key="7">
    <source>
        <dbReference type="HAMAP-Rule" id="MF_01007"/>
    </source>
</evidence>
<evidence type="ECO:0000313" key="8">
    <source>
        <dbReference type="EMBL" id="PKY88619.1"/>
    </source>
</evidence>
<feature type="binding site" evidence="7">
    <location>
        <position position="82"/>
    </location>
    <ligand>
        <name>S-adenosyl-L-methionine</name>
        <dbReference type="ChEBI" id="CHEBI:59789"/>
    </ligand>
</feature>
<dbReference type="RefSeq" id="WP_101954348.1">
    <property type="nucleotide sequence ID" value="NZ_PKHE01000012.1"/>
</dbReference>
<protein>
    <recommendedName>
        <fullName evidence="7">Ribosomal RNA small subunit methyltransferase H</fullName>
        <ecNumber evidence="7">2.1.1.199</ecNumber>
    </recommendedName>
    <alternativeName>
        <fullName evidence="7">16S rRNA m(4)C1402 methyltransferase</fullName>
    </alternativeName>
    <alternativeName>
        <fullName evidence="7">rRNA (cytosine-N(4)-)-methyltransferase RsmH</fullName>
    </alternativeName>
</protein>
<sequence>MTFNHETVLLHETIDSLNVVPNGIYVDCTLGGCGHAQYLLSLLDEEGHLYAFDQDLTALENAKQVLADDIQRGRVTLIHSNFSNLKDELEKYRVNQVDGIYYDLGVSSPQFDIAERGFSYQHEGRLDMRMNQSQALDAHQIVNEWSESELSRIIRRYGEERFSGRIARQIVESRKNASIDTTLELSELVKQAIPAATRRKGGHPAKRTFQAIRIAVNNELGVLEASLEAAVQLLKEGGRISVISFHSLEDRIVKGYFRELSAMPETPPNMPMIPEELLPKYRMVSRKPIEATQDELEQNRRARSARLRVLERIRA</sequence>
<comment type="subcellular location">
    <subcellularLocation>
        <location evidence="7">Cytoplasm</location>
    </subcellularLocation>
</comment>
<evidence type="ECO:0000256" key="5">
    <source>
        <dbReference type="ARBA" id="ARBA00022679"/>
    </source>
</evidence>
<comment type="caution">
    <text evidence="8">The sequence shown here is derived from an EMBL/GenBank/DDBJ whole genome shotgun (WGS) entry which is preliminary data.</text>
</comment>
<proteinExistence type="inferred from homology"/>
<organism evidence="8 9">
    <name type="scientific">Falseniella ignava</name>
    <dbReference type="NCBI Taxonomy" id="137730"/>
    <lineage>
        <taxon>Bacteria</taxon>
        <taxon>Bacillati</taxon>
        <taxon>Bacillota</taxon>
        <taxon>Bacilli</taxon>
        <taxon>Lactobacillales</taxon>
        <taxon>Aerococcaceae</taxon>
        <taxon>Falseniella</taxon>
    </lineage>
</organism>
<dbReference type="GO" id="GO:0005737">
    <property type="term" value="C:cytoplasm"/>
    <property type="evidence" value="ECO:0007669"/>
    <property type="project" value="UniProtKB-SubCell"/>
</dbReference>
<dbReference type="Proteomes" id="UP000234384">
    <property type="component" value="Unassembled WGS sequence"/>
</dbReference>
<evidence type="ECO:0000256" key="4">
    <source>
        <dbReference type="ARBA" id="ARBA00022603"/>
    </source>
</evidence>
<dbReference type="NCBIfam" id="TIGR00006">
    <property type="entry name" value="16S rRNA (cytosine(1402)-N(4))-methyltransferase RsmH"/>
    <property type="match status" value="1"/>
</dbReference>
<feature type="binding site" evidence="7">
    <location>
        <position position="53"/>
    </location>
    <ligand>
        <name>S-adenosyl-L-methionine</name>
        <dbReference type="ChEBI" id="CHEBI:59789"/>
    </ligand>
</feature>
<dbReference type="InterPro" id="IPR002903">
    <property type="entry name" value="RsmH"/>
</dbReference>
<dbReference type="HAMAP" id="MF_01007">
    <property type="entry name" value="16SrRNA_methyltr_H"/>
    <property type="match status" value="1"/>
</dbReference>
<keyword evidence="2 7" id="KW-0963">Cytoplasm</keyword>
<dbReference type="PIRSF" id="PIRSF004486">
    <property type="entry name" value="MraW"/>
    <property type="match status" value="1"/>
</dbReference>
<comment type="catalytic activity">
    <reaction evidence="7">
        <text>cytidine(1402) in 16S rRNA + S-adenosyl-L-methionine = N(4)-methylcytidine(1402) in 16S rRNA + S-adenosyl-L-homocysteine + H(+)</text>
        <dbReference type="Rhea" id="RHEA:42928"/>
        <dbReference type="Rhea" id="RHEA-COMP:10286"/>
        <dbReference type="Rhea" id="RHEA-COMP:10287"/>
        <dbReference type="ChEBI" id="CHEBI:15378"/>
        <dbReference type="ChEBI" id="CHEBI:57856"/>
        <dbReference type="ChEBI" id="CHEBI:59789"/>
        <dbReference type="ChEBI" id="CHEBI:74506"/>
        <dbReference type="ChEBI" id="CHEBI:82748"/>
        <dbReference type="EC" id="2.1.1.199"/>
    </reaction>
</comment>
<name>A0A2I1JZ15_9LACT</name>
<feature type="binding site" evidence="7">
    <location>
        <begin position="33"/>
        <end position="35"/>
    </location>
    <ligand>
        <name>S-adenosyl-L-methionine</name>
        <dbReference type="ChEBI" id="CHEBI:59789"/>
    </ligand>
</feature>
<dbReference type="PANTHER" id="PTHR11265:SF0">
    <property type="entry name" value="12S RRNA N4-METHYLCYTIDINE METHYLTRANSFERASE"/>
    <property type="match status" value="1"/>
</dbReference>
<dbReference type="Gene3D" id="3.40.50.150">
    <property type="entry name" value="Vaccinia Virus protein VP39"/>
    <property type="match status" value="1"/>
</dbReference>
<dbReference type="PANTHER" id="PTHR11265">
    <property type="entry name" value="S-ADENOSYL-METHYLTRANSFERASE MRAW"/>
    <property type="match status" value="1"/>
</dbReference>
<evidence type="ECO:0000313" key="9">
    <source>
        <dbReference type="Proteomes" id="UP000234384"/>
    </source>
</evidence>
<dbReference type="InterPro" id="IPR029063">
    <property type="entry name" value="SAM-dependent_MTases_sf"/>
</dbReference>
<evidence type="ECO:0000256" key="3">
    <source>
        <dbReference type="ARBA" id="ARBA00022552"/>
    </source>
</evidence>
<gene>
    <name evidence="7" type="primary">rsmH</name>
    <name evidence="8" type="ORF">CYJ57_05210</name>
</gene>
<dbReference type="FunFam" id="1.10.150.170:FF:000001">
    <property type="entry name" value="Ribosomal RNA small subunit methyltransferase H"/>
    <property type="match status" value="1"/>
</dbReference>
<feature type="binding site" evidence="7">
    <location>
        <position position="103"/>
    </location>
    <ligand>
        <name>S-adenosyl-L-methionine</name>
        <dbReference type="ChEBI" id="CHEBI:59789"/>
    </ligand>
</feature>
<dbReference type="GO" id="GO:0071424">
    <property type="term" value="F:rRNA (cytosine-N4-)-methyltransferase activity"/>
    <property type="evidence" value="ECO:0007669"/>
    <property type="project" value="UniProtKB-UniRule"/>
</dbReference>
<keyword evidence="4 7" id="KW-0489">Methyltransferase</keyword>
<dbReference type="Pfam" id="PF01795">
    <property type="entry name" value="Methyltransf_5"/>
    <property type="match status" value="1"/>
</dbReference>
<dbReference type="SUPFAM" id="SSF53335">
    <property type="entry name" value="S-adenosyl-L-methionine-dependent methyltransferases"/>
    <property type="match status" value="1"/>
</dbReference>